<dbReference type="GO" id="GO:0008168">
    <property type="term" value="F:methyltransferase activity"/>
    <property type="evidence" value="ECO:0007669"/>
    <property type="project" value="TreeGrafter"/>
</dbReference>
<dbReference type="CDD" id="cd02440">
    <property type="entry name" value="AdoMet_MTases"/>
    <property type="match status" value="1"/>
</dbReference>
<dbReference type="Gene3D" id="3.40.50.150">
    <property type="entry name" value="Vaccinia Virus protein VP39"/>
    <property type="match status" value="1"/>
</dbReference>
<dbReference type="RefSeq" id="XP_023621896.1">
    <property type="nucleotide sequence ID" value="XM_023766128.1"/>
</dbReference>
<dbReference type="GeneID" id="35596244"/>
<sequence>MSVSYANLPPQHARLDASHNNYLALMGKILHAPVSSPKSILDVGAGTGLASVSLAKTFPGAAVTGIDIQPVPEIHAKPGNVTYVVGNVNDASLPAPFDVVFSRLMIAGMTNWPGYISKVNSLLAPGGWAEFQELNLQMFDAAGNVVPDDGPAEQIFATTEKMGLDFKAGPKIKGWLESAGFKNVVQVVYDFPLGGKGQSGVKKDFGEWFLGNIKETLPISAQQILGGLTPEVEAIQKTKMEKAEAEGWSMKFYVTYGQK</sequence>
<dbReference type="PANTHER" id="PTHR43591">
    <property type="entry name" value="METHYLTRANSFERASE"/>
    <property type="match status" value="1"/>
</dbReference>
<organism evidence="1 2">
    <name type="scientific">Ramularia collo-cygni</name>
    <dbReference type="NCBI Taxonomy" id="112498"/>
    <lineage>
        <taxon>Eukaryota</taxon>
        <taxon>Fungi</taxon>
        <taxon>Dikarya</taxon>
        <taxon>Ascomycota</taxon>
        <taxon>Pezizomycotina</taxon>
        <taxon>Dothideomycetes</taxon>
        <taxon>Dothideomycetidae</taxon>
        <taxon>Mycosphaerellales</taxon>
        <taxon>Mycosphaerellaceae</taxon>
        <taxon>Ramularia</taxon>
    </lineage>
</organism>
<dbReference type="STRING" id="112498.A0A2D3V0H1"/>
<dbReference type="Proteomes" id="UP000225277">
    <property type="component" value="Unassembled WGS sequence"/>
</dbReference>
<dbReference type="SUPFAM" id="SSF53335">
    <property type="entry name" value="S-adenosyl-L-methionine-dependent methyltransferases"/>
    <property type="match status" value="1"/>
</dbReference>
<proteinExistence type="predicted"/>
<dbReference type="EMBL" id="FJUY01000001">
    <property type="protein sequence ID" value="CZT14999.1"/>
    <property type="molecule type" value="Genomic_DNA"/>
</dbReference>
<name>A0A2D3V0H1_9PEZI</name>
<dbReference type="InterPro" id="IPR029063">
    <property type="entry name" value="SAM-dependent_MTases_sf"/>
</dbReference>
<dbReference type="OrthoDB" id="10017101at2759"/>
<evidence type="ECO:0008006" key="3">
    <source>
        <dbReference type="Google" id="ProtNLM"/>
    </source>
</evidence>
<accession>A0A2D3V0H1</accession>
<reference evidence="1 2" key="1">
    <citation type="submission" date="2016-03" db="EMBL/GenBank/DDBJ databases">
        <authorList>
            <person name="Ploux O."/>
        </authorList>
    </citation>
    <scope>NUCLEOTIDE SEQUENCE [LARGE SCALE GENOMIC DNA]</scope>
    <source>
        <strain evidence="1 2">URUG2</strain>
    </source>
</reference>
<evidence type="ECO:0000313" key="1">
    <source>
        <dbReference type="EMBL" id="CZT14999.1"/>
    </source>
</evidence>
<gene>
    <name evidence="1" type="ORF">RCC_00915</name>
</gene>
<dbReference type="PANTHER" id="PTHR43591:SF24">
    <property type="entry name" value="2-METHOXY-6-POLYPRENYL-1,4-BENZOQUINOL METHYLASE, MITOCHONDRIAL"/>
    <property type="match status" value="1"/>
</dbReference>
<protein>
    <recommendedName>
        <fullName evidence="3">Methyltransferase domain-containing protein</fullName>
    </recommendedName>
</protein>
<keyword evidence="2" id="KW-1185">Reference proteome</keyword>
<evidence type="ECO:0000313" key="2">
    <source>
        <dbReference type="Proteomes" id="UP000225277"/>
    </source>
</evidence>
<dbReference type="AlphaFoldDB" id="A0A2D3V0H1"/>
<dbReference type="Pfam" id="PF13489">
    <property type="entry name" value="Methyltransf_23"/>
    <property type="match status" value="1"/>
</dbReference>